<dbReference type="CTD" id="24589543"/>
<dbReference type="PROSITE" id="PS51450">
    <property type="entry name" value="LRR"/>
    <property type="match status" value="2"/>
</dbReference>
<evidence type="ECO:0000313" key="2">
    <source>
        <dbReference type="Proteomes" id="UP000471633"/>
    </source>
</evidence>
<proteinExistence type="predicted"/>
<gene>
    <name evidence="1" type="ORF">MS3_00006108</name>
</gene>
<dbReference type="Proteomes" id="UP000471633">
    <property type="component" value="Unassembled WGS sequence"/>
</dbReference>
<organism evidence="1 2">
    <name type="scientific">Schistosoma haematobium</name>
    <name type="common">Blood fluke</name>
    <dbReference type="NCBI Taxonomy" id="6185"/>
    <lineage>
        <taxon>Eukaryota</taxon>
        <taxon>Metazoa</taxon>
        <taxon>Spiralia</taxon>
        <taxon>Lophotrochozoa</taxon>
        <taxon>Platyhelminthes</taxon>
        <taxon>Trematoda</taxon>
        <taxon>Digenea</taxon>
        <taxon>Strigeidida</taxon>
        <taxon>Schistosomatoidea</taxon>
        <taxon>Schistosomatidae</taxon>
        <taxon>Schistosoma</taxon>
    </lineage>
</organism>
<dbReference type="InterPro" id="IPR032675">
    <property type="entry name" value="LRR_dom_sf"/>
</dbReference>
<sequence length="414" mass="48570">MIFGRQFTLLTDRKLLRLSTRKFLVHTASRLQQSAEVFLIYDFKTKYQPTTDVGQADAFSRLVISQMEREEDALVTGVETETEVHPKLKNVVDGLPVTFKAVKETTEDDIKLWVTMYIDPVNYLENFIHSLSDNNNNNNTDKLELNKLLQALKCRLEDYQRIYQSNHHPYSNLSHLWLLITDLNLSNIQLKLIPNENIFGYLLNLKRLWLHNNQLMNLNNCLIKCNKLIELRLNSNQLHNICGQLYQLHCLEILDLSNNHLDNIMEINKELSRMHFLRELNLLGNPAVLQSDFKSLLLSSHSTLTVLNKHAILRDQFKWSKLKTNYCPKYIQKQSSKRKRNVPIEAETEEKLVQSPMNPDKEIEIFEENLKKRFQAKTITEFKCFDWSMIPNSEMKRLNSRTTVPKNIVVQSQL</sequence>
<reference evidence="1" key="1">
    <citation type="journal article" date="2012" name="Nat. Genet.">
        <title>Whole-genome sequence of Schistosoma haematobium.</title>
        <authorList>
            <person name="Young N.D."/>
            <person name="Jex A.R."/>
            <person name="Li B."/>
            <person name="Liu S."/>
            <person name="Yang L."/>
            <person name="Xiong Z."/>
            <person name="Li Y."/>
            <person name="Cantacessi C."/>
            <person name="Hall R.S."/>
            <person name="Xu X."/>
            <person name="Chen F."/>
            <person name="Wu X."/>
            <person name="Zerlotini A."/>
            <person name="Oliveira G."/>
            <person name="Hofmann A."/>
            <person name="Zhang G."/>
            <person name="Fang X."/>
            <person name="Kang Y."/>
            <person name="Campbell B.E."/>
            <person name="Loukas A."/>
            <person name="Ranganathan S."/>
            <person name="Rollinson D."/>
            <person name="Rinaldi G."/>
            <person name="Brindley P.J."/>
            <person name="Yang H."/>
            <person name="Wang J."/>
            <person name="Wang J."/>
            <person name="Gasser R.B."/>
        </authorList>
    </citation>
    <scope>NUCLEOTIDE SEQUENCE</scope>
</reference>
<dbReference type="KEGG" id="shx:MS3_00006108"/>
<dbReference type="EMBL" id="AMPZ03000004">
    <property type="protein sequence ID" value="KAH9584547.1"/>
    <property type="molecule type" value="Genomic_DNA"/>
</dbReference>
<evidence type="ECO:0000313" key="1">
    <source>
        <dbReference type="EMBL" id="KAH9584547.1"/>
    </source>
</evidence>
<protein>
    <submittedName>
        <fullName evidence="1">Uncharacterized protein</fullName>
    </submittedName>
</protein>
<dbReference type="AlphaFoldDB" id="A0A6A5D6H1"/>
<name>A0A6A5D6H1_SCHHA</name>
<dbReference type="InterPro" id="IPR042655">
    <property type="entry name" value="LRC72"/>
</dbReference>
<reference evidence="1" key="3">
    <citation type="submission" date="2021-06" db="EMBL/GenBank/DDBJ databases">
        <title>Chromosome-level genome assembly for S. haematobium.</title>
        <authorList>
            <person name="Stroehlein A.J."/>
        </authorList>
    </citation>
    <scope>NUCLEOTIDE SEQUENCE</scope>
</reference>
<reference evidence="1" key="2">
    <citation type="journal article" date="2019" name="Gigascience">
        <title>High-quality Schistosoma haematobium genome achieved by single-molecule and long-range sequencing.</title>
        <authorList>
            <person name="Stroehlein A.J."/>
            <person name="Korhonen P.K."/>
            <person name="Chong T.M."/>
            <person name="Lim Y.L."/>
            <person name="Chan K.G."/>
            <person name="Webster B."/>
            <person name="Rollinson D."/>
            <person name="Brindley P.J."/>
            <person name="Gasser R.B."/>
            <person name="Young N.D."/>
        </authorList>
    </citation>
    <scope>NUCLEOTIDE SEQUENCE</scope>
</reference>
<dbReference type="InterPro" id="IPR001611">
    <property type="entry name" value="Leu-rich_rpt"/>
</dbReference>
<accession>A0A6A5D6H1</accession>
<dbReference type="PANTHER" id="PTHR46759">
    <property type="entry name" value="LEUCINE-RICH REPEAT-CONTAINING PROTEIN 72"/>
    <property type="match status" value="1"/>
</dbReference>
<dbReference type="SUPFAM" id="SSF52058">
    <property type="entry name" value="L domain-like"/>
    <property type="match status" value="1"/>
</dbReference>
<keyword evidence="2" id="KW-1185">Reference proteome</keyword>
<dbReference type="GeneID" id="24589543"/>
<dbReference type="Gene3D" id="3.80.10.10">
    <property type="entry name" value="Ribonuclease Inhibitor"/>
    <property type="match status" value="1"/>
</dbReference>
<dbReference type="RefSeq" id="XP_012793411.2">
    <property type="nucleotide sequence ID" value="XM_012937957.2"/>
</dbReference>
<reference evidence="1" key="4">
    <citation type="journal article" date="2022" name="PLoS Pathog.">
        <title>Chromosome-level genome of Schistosoma haematobium underpins genome-wide explorations of molecular variation.</title>
        <authorList>
            <person name="Stroehlein A.J."/>
            <person name="Korhonen P.K."/>
            <person name="Lee V.V."/>
            <person name="Ralph S.A."/>
            <person name="Mentink-Kane M."/>
            <person name="You H."/>
            <person name="McManus D.P."/>
            <person name="Tchuente L.T."/>
            <person name="Stothard J.R."/>
            <person name="Kaur P."/>
            <person name="Dudchenko O."/>
            <person name="Aiden E.L."/>
            <person name="Yang B."/>
            <person name="Yang H."/>
            <person name="Emery A.M."/>
            <person name="Webster B.L."/>
            <person name="Brindley P.J."/>
            <person name="Rollinson D."/>
            <person name="Chang B.C.H."/>
            <person name="Gasser R.B."/>
            <person name="Young N.D."/>
        </authorList>
    </citation>
    <scope>NUCLEOTIDE SEQUENCE</scope>
</reference>
<dbReference type="PANTHER" id="PTHR46759:SF1">
    <property type="entry name" value="LEUCINE-RICH REPEAT-CONTAINING PROTEIN 72"/>
    <property type="match status" value="1"/>
</dbReference>
<comment type="caution">
    <text evidence="1">The sequence shown here is derived from an EMBL/GenBank/DDBJ whole genome shotgun (WGS) entry which is preliminary data.</text>
</comment>